<dbReference type="HOGENOM" id="CLU_014776_0_0_1"/>
<dbReference type="InterPro" id="IPR053192">
    <property type="entry name" value="Vacuole_Formation_Reg"/>
</dbReference>
<sequence>MKPKSRDLFTVVHCARLPFTLNVCHHHLLLKIVVMNTDSLGENEYGLLECGICHEDVNKELGSYYCFECEYIVHVKCVLDPGLYYGIESKDDYEKLNGNPALMDSSFLVIKRIKLGENVISSEIKHFTHEHILVLYDEAKDDKCCDFCSLLIETSFYHCSECDFCLYKSCAKLPRIKQFWLLPQFSLNPTCFFICQLCLKTHTSFAYKAVKNFWSVYICVQCAEFSLARPCQGHEEHLLFLYHKDNGQCNACGDSMCDQSAYTCKDCNFNVHPKCTLLPQTVRHKCDEHRLTLIYHEDNDYSEYHYCDICEEIRNPNIWFYHCTICDNSAHLKCVLGEYSFIKLRSKITTEIAEIGHPQSLVLVQKVPHNLVGSLWMWESWQCSISCILLIH</sequence>
<proteinExistence type="predicted"/>
<dbReference type="PANTHER" id="PTHR32410">
    <property type="entry name" value="CYSTEINE/HISTIDINE-RICH C1 DOMAIN FAMILY PROTEIN"/>
    <property type="match status" value="1"/>
</dbReference>
<keyword evidence="2" id="KW-0677">Repeat</keyword>
<accession>A0A061FMJ2</accession>
<evidence type="ECO:0000256" key="2">
    <source>
        <dbReference type="ARBA" id="ARBA00022737"/>
    </source>
</evidence>
<dbReference type="Pfam" id="PF03107">
    <property type="entry name" value="C1_2"/>
    <property type="match status" value="4"/>
</dbReference>
<dbReference type="SUPFAM" id="SSF57889">
    <property type="entry name" value="Cysteine-rich domain"/>
    <property type="match status" value="3"/>
</dbReference>
<evidence type="ECO:0000313" key="6">
    <source>
        <dbReference type="Proteomes" id="UP000026915"/>
    </source>
</evidence>
<gene>
    <name evidence="5" type="ORF">TCM_042875</name>
</gene>
<dbReference type="GO" id="GO:0046872">
    <property type="term" value="F:metal ion binding"/>
    <property type="evidence" value="ECO:0007669"/>
    <property type="project" value="UniProtKB-KW"/>
</dbReference>
<keyword evidence="1" id="KW-0479">Metal-binding</keyword>
<evidence type="ECO:0000259" key="4">
    <source>
        <dbReference type="PROSITE" id="PS50081"/>
    </source>
</evidence>
<dbReference type="EMBL" id="CM001888">
    <property type="protein sequence ID" value="EOY18281.1"/>
    <property type="molecule type" value="Genomic_DNA"/>
</dbReference>
<dbReference type="InterPro" id="IPR002219">
    <property type="entry name" value="PKC_DAG/PE"/>
</dbReference>
<dbReference type="InterPro" id="IPR046349">
    <property type="entry name" value="C1-like_sf"/>
</dbReference>
<dbReference type="PANTHER" id="PTHR32410:SF165">
    <property type="entry name" value="C1 DOMAIN FAMILY PROTEIN, PUTATIVE-RELATED"/>
    <property type="match status" value="1"/>
</dbReference>
<dbReference type="AlphaFoldDB" id="A0A061FMJ2"/>
<dbReference type="Proteomes" id="UP000026915">
    <property type="component" value="Chromosome 10"/>
</dbReference>
<reference evidence="5 6" key="1">
    <citation type="journal article" date="2013" name="Genome Biol.">
        <title>The genome sequence of the most widely cultivated cacao type and its use to identify candidate genes regulating pod color.</title>
        <authorList>
            <person name="Motamayor J.C."/>
            <person name="Mockaitis K."/>
            <person name="Schmutz J."/>
            <person name="Haiminen N."/>
            <person name="Iii D.L."/>
            <person name="Cornejo O."/>
            <person name="Findley S.D."/>
            <person name="Zheng P."/>
            <person name="Utro F."/>
            <person name="Royaert S."/>
            <person name="Saski C."/>
            <person name="Jenkins J."/>
            <person name="Podicheti R."/>
            <person name="Zhao M."/>
            <person name="Scheffler B.E."/>
            <person name="Stack J.C."/>
            <person name="Feltus F.A."/>
            <person name="Mustiga G.M."/>
            <person name="Amores F."/>
            <person name="Phillips W."/>
            <person name="Marelli J.P."/>
            <person name="May G.D."/>
            <person name="Shapiro H."/>
            <person name="Ma J."/>
            <person name="Bustamante C.D."/>
            <person name="Schnell R.J."/>
            <person name="Main D."/>
            <person name="Gilbert D."/>
            <person name="Parida L."/>
            <person name="Kuhn D.N."/>
        </authorList>
    </citation>
    <scope>NUCLEOTIDE SEQUENCE [LARGE SCALE GENOMIC DNA]</scope>
    <source>
        <strain evidence="6">cv. Matina 1-6</strain>
    </source>
</reference>
<keyword evidence="6" id="KW-1185">Reference proteome</keyword>
<dbReference type="InParanoid" id="A0A061FMJ2"/>
<name>A0A061FMJ2_THECC</name>
<dbReference type="PROSITE" id="PS50081">
    <property type="entry name" value="ZF_DAG_PE_2"/>
    <property type="match status" value="1"/>
</dbReference>
<feature type="domain" description="Phorbol-ester/DAG-type" evidence="4">
    <location>
        <begin position="233"/>
        <end position="286"/>
    </location>
</feature>
<dbReference type="Gramene" id="EOY18281">
    <property type="protein sequence ID" value="EOY18281"/>
    <property type="gene ID" value="TCM_042875"/>
</dbReference>
<dbReference type="eggNOG" id="ENOG502RANS">
    <property type="taxonomic scope" value="Eukaryota"/>
</dbReference>
<dbReference type="InterPro" id="IPR004146">
    <property type="entry name" value="DC1"/>
</dbReference>
<evidence type="ECO:0000256" key="1">
    <source>
        <dbReference type="ARBA" id="ARBA00022723"/>
    </source>
</evidence>
<evidence type="ECO:0000256" key="3">
    <source>
        <dbReference type="ARBA" id="ARBA00022833"/>
    </source>
</evidence>
<organism evidence="5 6">
    <name type="scientific">Theobroma cacao</name>
    <name type="common">Cacao</name>
    <name type="synonym">Cocoa</name>
    <dbReference type="NCBI Taxonomy" id="3641"/>
    <lineage>
        <taxon>Eukaryota</taxon>
        <taxon>Viridiplantae</taxon>
        <taxon>Streptophyta</taxon>
        <taxon>Embryophyta</taxon>
        <taxon>Tracheophyta</taxon>
        <taxon>Spermatophyta</taxon>
        <taxon>Magnoliopsida</taxon>
        <taxon>eudicotyledons</taxon>
        <taxon>Gunneridae</taxon>
        <taxon>Pentapetalae</taxon>
        <taxon>rosids</taxon>
        <taxon>malvids</taxon>
        <taxon>Malvales</taxon>
        <taxon>Malvaceae</taxon>
        <taxon>Byttnerioideae</taxon>
        <taxon>Theobroma</taxon>
    </lineage>
</organism>
<keyword evidence="3" id="KW-0862">Zinc</keyword>
<evidence type="ECO:0000313" key="5">
    <source>
        <dbReference type="EMBL" id="EOY18281.1"/>
    </source>
</evidence>
<dbReference type="Gene3D" id="3.30.60.20">
    <property type="match status" value="1"/>
</dbReference>
<dbReference type="OMA" id="HYLPNTH"/>
<protein>
    <submittedName>
        <fullName evidence="5">Cysteine/Histidine-rich C1 domain family protein, putative</fullName>
    </submittedName>
</protein>